<feature type="compositionally biased region" description="Low complexity" evidence="1">
    <location>
        <begin position="15"/>
        <end position="25"/>
    </location>
</feature>
<evidence type="ECO:0000256" key="1">
    <source>
        <dbReference type="SAM" id="MobiDB-lite"/>
    </source>
</evidence>
<evidence type="ECO:0000313" key="2">
    <source>
        <dbReference type="EMBL" id="RWR96902.1"/>
    </source>
</evidence>
<comment type="caution">
    <text evidence="2">The sequence shown here is derived from an EMBL/GenBank/DDBJ whole genome shotgun (WGS) entry which is preliminary data.</text>
</comment>
<dbReference type="AlphaFoldDB" id="A0A3S3NQY6"/>
<dbReference type="EMBL" id="QPKB01000012">
    <property type="protein sequence ID" value="RWR96902.1"/>
    <property type="molecule type" value="Genomic_DNA"/>
</dbReference>
<dbReference type="Proteomes" id="UP000283530">
    <property type="component" value="Unassembled WGS sequence"/>
</dbReference>
<protein>
    <submittedName>
        <fullName evidence="2">Uncharacterized protein</fullName>
    </submittedName>
</protein>
<name>A0A3S3NQY6_9MAGN</name>
<organism evidence="2 3">
    <name type="scientific">Cinnamomum micranthum f. kanehirae</name>
    <dbReference type="NCBI Taxonomy" id="337451"/>
    <lineage>
        <taxon>Eukaryota</taxon>
        <taxon>Viridiplantae</taxon>
        <taxon>Streptophyta</taxon>
        <taxon>Embryophyta</taxon>
        <taxon>Tracheophyta</taxon>
        <taxon>Spermatophyta</taxon>
        <taxon>Magnoliopsida</taxon>
        <taxon>Magnoliidae</taxon>
        <taxon>Laurales</taxon>
        <taxon>Lauraceae</taxon>
        <taxon>Cinnamomum</taxon>
    </lineage>
</organism>
<keyword evidence="3" id="KW-1185">Reference proteome</keyword>
<gene>
    <name evidence="2" type="ORF">CKAN_02630700</name>
</gene>
<proteinExistence type="predicted"/>
<reference evidence="2 3" key="1">
    <citation type="journal article" date="2019" name="Nat. Plants">
        <title>Stout camphor tree genome fills gaps in understanding of flowering plant genome evolution.</title>
        <authorList>
            <person name="Chaw S.M."/>
            <person name="Liu Y.C."/>
            <person name="Wu Y.W."/>
            <person name="Wang H.Y."/>
            <person name="Lin C.I."/>
            <person name="Wu C.S."/>
            <person name="Ke H.M."/>
            <person name="Chang L.Y."/>
            <person name="Hsu C.Y."/>
            <person name="Yang H.T."/>
            <person name="Sudianto E."/>
            <person name="Hsu M.H."/>
            <person name="Wu K.P."/>
            <person name="Wang L.N."/>
            <person name="Leebens-Mack J.H."/>
            <person name="Tsai I.J."/>
        </authorList>
    </citation>
    <scope>NUCLEOTIDE SEQUENCE [LARGE SCALE GENOMIC DNA]</scope>
    <source>
        <strain evidence="3">cv. Chaw 1501</strain>
        <tissue evidence="2">Young leaves</tissue>
    </source>
</reference>
<accession>A0A3S3NQY6</accession>
<feature type="region of interest" description="Disordered" evidence="1">
    <location>
        <begin position="15"/>
        <end position="49"/>
    </location>
</feature>
<evidence type="ECO:0000313" key="3">
    <source>
        <dbReference type="Proteomes" id="UP000283530"/>
    </source>
</evidence>
<sequence>MAAWRSGSLSRSLLATARSSSVRSSPPLPRLRRTSFAAPPPPRRRLPFLHPRSVLPSKFHLKEKSFLSRVFGGAGMHAVAPSASQRRCFGPPHVAPLSGVPRLLRALTGYLLPHLSGSLVGMEKMGNAKVAVGMQGRLVSRLPAVYLSSNRVDAAVMLLRVGTTTIGIVTL</sequence>